<name>A0A921HWM0_9BACT</name>
<protein>
    <submittedName>
        <fullName evidence="1">Lipopolysaccharide kinase InaA family protein</fullName>
    </submittedName>
</protein>
<proteinExistence type="predicted"/>
<dbReference type="AlphaFoldDB" id="A0A921HWM0"/>
<dbReference type="Proteomes" id="UP000717835">
    <property type="component" value="Unassembled WGS sequence"/>
</dbReference>
<reference evidence="1" key="2">
    <citation type="submission" date="2021-09" db="EMBL/GenBank/DDBJ databases">
        <authorList>
            <person name="Gilroy R."/>
        </authorList>
    </citation>
    <scope>NUCLEOTIDE SEQUENCE</scope>
    <source>
        <strain evidence="1">CHK55-1828</strain>
    </source>
</reference>
<dbReference type="InterPro" id="IPR011009">
    <property type="entry name" value="Kinase-like_dom_sf"/>
</dbReference>
<evidence type="ECO:0000313" key="2">
    <source>
        <dbReference type="Proteomes" id="UP000717835"/>
    </source>
</evidence>
<keyword evidence="1" id="KW-0418">Kinase</keyword>
<reference evidence="1" key="1">
    <citation type="journal article" date="2021" name="PeerJ">
        <title>Extensive microbial diversity within the chicken gut microbiome revealed by metagenomics and culture.</title>
        <authorList>
            <person name="Gilroy R."/>
            <person name="Ravi A."/>
            <person name="Getino M."/>
            <person name="Pursley I."/>
            <person name="Horton D.L."/>
            <person name="Alikhan N.F."/>
            <person name="Baker D."/>
            <person name="Gharbi K."/>
            <person name="Hall N."/>
            <person name="Watson M."/>
            <person name="Adriaenssens E.M."/>
            <person name="Foster-Nyarko E."/>
            <person name="Jarju S."/>
            <person name="Secka A."/>
            <person name="Antonio M."/>
            <person name="Oren A."/>
            <person name="Chaudhuri R.R."/>
            <person name="La Ragione R."/>
            <person name="Hildebrand F."/>
            <person name="Pallen M.J."/>
        </authorList>
    </citation>
    <scope>NUCLEOTIDE SEQUENCE</scope>
    <source>
        <strain evidence="1">CHK55-1828</strain>
    </source>
</reference>
<comment type="caution">
    <text evidence="1">The sequence shown here is derived from an EMBL/GenBank/DDBJ whole genome shotgun (WGS) entry which is preliminary data.</text>
</comment>
<organism evidence="1 2">
    <name type="scientific">Mediterranea massiliensis</name>
    <dbReference type="NCBI Taxonomy" id="1841865"/>
    <lineage>
        <taxon>Bacteria</taxon>
        <taxon>Pseudomonadati</taxon>
        <taxon>Bacteroidota</taxon>
        <taxon>Bacteroidia</taxon>
        <taxon>Bacteroidales</taxon>
        <taxon>Bacteroidaceae</taxon>
        <taxon>Mediterranea</taxon>
    </lineage>
</organism>
<accession>A0A921HWM0</accession>
<dbReference type="SUPFAM" id="SSF56112">
    <property type="entry name" value="Protein kinase-like (PK-like)"/>
    <property type="match status" value="1"/>
</dbReference>
<keyword evidence="1" id="KW-0808">Transferase</keyword>
<dbReference type="EMBL" id="DYVX01000058">
    <property type="protein sequence ID" value="HJF92193.1"/>
    <property type="molecule type" value="Genomic_DNA"/>
</dbReference>
<gene>
    <name evidence="1" type="ORF">K8W02_07400</name>
</gene>
<sequence>MKIEITPGYEHLQDFLTQLPVCFEQGDGRTIHVGRNVIKVMEADGILLNVKRYHVPSFFNRIVYSFFRVPKGKRAFTYPNILLQKGFETPRPVAYVEERAGGLIGYSYFVSLQCPYRRKFYEFGNASIADCREVVSAFARLTARLHEAEIYHRDYSPGNILFDYVDGQYHFSLVDINRMEFGPVSVEKGCANFARLWGQKDFFLQLAQDYASARGVDATYCTERILYYRRRFWTHYIKRHKPDFNLEL</sequence>
<dbReference type="GO" id="GO:0004672">
    <property type="term" value="F:protein kinase activity"/>
    <property type="evidence" value="ECO:0007669"/>
    <property type="project" value="InterPro"/>
</dbReference>
<dbReference type="InterPro" id="IPR008266">
    <property type="entry name" value="Tyr_kinase_AS"/>
</dbReference>
<dbReference type="PROSITE" id="PS00109">
    <property type="entry name" value="PROTEIN_KINASE_TYR"/>
    <property type="match status" value="1"/>
</dbReference>
<evidence type="ECO:0000313" key="1">
    <source>
        <dbReference type="EMBL" id="HJF92193.1"/>
    </source>
</evidence>
<dbReference type="OrthoDB" id="9773772at2"/>
<dbReference type="Gene3D" id="1.10.510.10">
    <property type="entry name" value="Transferase(Phosphotransferase) domain 1"/>
    <property type="match status" value="1"/>
</dbReference>
<dbReference type="RefSeq" id="WP_072546768.1">
    <property type="nucleotide sequence ID" value="NZ_CAUDDV010000021.1"/>
</dbReference>
<dbReference type="Pfam" id="PF06293">
    <property type="entry name" value="Kdo"/>
    <property type="match status" value="1"/>
</dbReference>